<dbReference type="Pfam" id="PF22525">
    <property type="entry name" value="H2TH_5"/>
    <property type="match status" value="1"/>
</dbReference>
<gene>
    <name evidence="2" type="ORF">FM101_14055</name>
</gene>
<evidence type="ECO:0000259" key="1">
    <source>
        <dbReference type="Pfam" id="PF22525"/>
    </source>
</evidence>
<organism evidence="2 3">
    <name type="scientific">Arthrobacter rhombi</name>
    <dbReference type="NCBI Taxonomy" id="71253"/>
    <lineage>
        <taxon>Bacteria</taxon>
        <taxon>Bacillati</taxon>
        <taxon>Actinomycetota</taxon>
        <taxon>Actinomycetes</taxon>
        <taxon>Micrococcales</taxon>
        <taxon>Micrococcaceae</taxon>
        <taxon>Arthrobacter</taxon>
    </lineage>
</organism>
<accession>A0A1R4GUR1</accession>
<dbReference type="AlphaFoldDB" id="A0A1R4GUR1"/>
<dbReference type="GO" id="GO:0003676">
    <property type="term" value="F:nucleic acid binding"/>
    <property type="evidence" value="ECO:0007669"/>
    <property type="project" value="InterPro"/>
</dbReference>
<keyword evidence="3" id="KW-1185">Reference proteome</keyword>
<dbReference type="Proteomes" id="UP000195913">
    <property type="component" value="Unassembled WGS sequence"/>
</dbReference>
<feature type="domain" description="Integration host factor-like helix-two turn-helix" evidence="1">
    <location>
        <begin position="35"/>
        <end position="102"/>
    </location>
</feature>
<protein>
    <submittedName>
        <fullName evidence="2">Integration host factor</fullName>
    </submittedName>
</protein>
<dbReference type="InterPro" id="IPR010979">
    <property type="entry name" value="Ribosomal_uS13-like_H2TH"/>
</dbReference>
<dbReference type="InterPro" id="IPR047806">
    <property type="entry name" value="IHF_actinobact"/>
</dbReference>
<name>A0A1R4GUR1_9MICC</name>
<dbReference type="Gene3D" id="1.10.8.50">
    <property type="match status" value="1"/>
</dbReference>
<reference evidence="2 3" key="1">
    <citation type="submission" date="2017-02" db="EMBL/GenBank/DDBJ databases">
        <authorList>
            <person name="Peterson S.W."/>
        </authorList>
    </citation>
    <scope>NUCLEOTIDE SEQUENCE [LARGE SCALE GENOMIC DNA]</scope>
    <source>
        <strain evidence="2 3">B Ar 00.02</strain>
    </source>
</reference>
<sequence>MVLKSLSEEDRAKARAKALVSRTRRAEVKNSFGRGELTIAELLELARSDEAVGRLRVTDLLESVPGIGSVRAAALMERIGISANRRLRGLGRKQQAALRSHFDDTPPHVKK</sequence>
<dbReference type="SUPFAM" id="SSF46946">
    <property type="entry name" value="S13-like H2TH domain"/>
    <property type="match status" value="1"/>
</dbReference>
<dbReference type="RefSeq" id="WP_087000710.1">
    <property type="nucleotide sequence ID" value="NZ_FUHW01000046.1"/>
</dbReference>
<dbReference type="NCBIfam" id="NF041260">
    <property type="entry name" value="actino_IHF"/>
    <property type="match status" value="1"/>
</dbReference>
<evidence type="ECO:0000313" key="3">
    <source>
        <dbReference type="Proteomes" id="UP000195913"/>
    </source>
</evidence>
<proteinExistence type="predicted"/>
<dbReference type="EMBL" id="FUHW01000046">
    <property type="protein sequence ID" value="SJM71947.1"/>
    <property type="molecule type" value="Genomic_DNA"/>
</dbReference>
<evidence type="ECO:0000313" key="2">
    <source>
        <dbReference type="EMBL" id="SJM71947.1"/>
    </source>
</evidence>
<dbReference type="InterPro" id="IPR055201">
    <property type="entry name" value="IHF-like_H2TH"/>
</dbReference>